<dbReference type="OrthoDB" id="407198at2759"/>
<dbReference type="AlphaFoldDB" id="A0A5C5FT06"/>
<dbReference type="InterPro" id="IPR002893">
    <property type="entry name" value="Znf_MYND"/>
</dbReference>
<dbReference type="Proteomes" id="UP000311382">
    <property type="component" value="Unassembled WGS sequence"/>
</dbReference>
<feature type="domain" description="MYND-type" evidence="4">
    <location>
        <begin position="10"/>
        <end position="50"/>
    </location>
</feature>
<evidence type="ECO:0000256" key="3">
    <source>
        <dbReference type="ARBA" id="ARBA00022833"/>
    </source>
</evidence>
<dbReference type="Gene3D" id="6.10.140.2220">
    <property type="match status" value="1"/>
</dbReference>
<evidence type="ECO:0000313" key="6">
    <source>
        <dbReference type="Proteomes" id="UP000311382"/>
    </source>
</evidence>
<keyword evidence="3" id="KW-0862">Zinc</keyword>
<evidence type="ECO:0000259" key="4">
    <source>
        <dbReference type="Pfam" id="PF01753"/>
    </source>
</evidence>
<evidence type="ECO:0000256" key="2">
    <source>
        <dbReference type="ARBA" id="ARBA00022771"/>
    </source>
</evidence>
<evidence type="ECO:0000256" key="1">
    <source>
        <dbReference type="ARBA" id="ARBA00022723"/>
    </source>
</evidence>
<dbReference type="SUPFAM" id="SSF144232">
    <property type="entry name" value="HIT/MYND zinc finger-like"/>
    <property type="match status" value="1"/>
</dbReference>
<dbReference type="STRING" id="5288.A0A5C5FT06"/>
<dbReference type="GO" id="GO:0008270">
    <property type="term" value="F:zinc ion binding"/>
    <property type="evidence" value="ECO:0007669"/>
    <property type="project" value="UniProtKB-KW"/>
</dbReference>
<dbReference type="EMBL" id="SOZI01000078">
    <property type="protein sequence ID" value="TNY20008.1"/>
    <property type="molecule type" value="Genomic_DNA"/>
</dbReference>
<sequence>MPSDSNAQPCEVCGVDTTSRCSSCQLAGLDLFFCSREHQKLVWPAHKLVCGPGKALPFAVQPLTDSELAAAVLRLDEVSIVQKANAASLRRRLEKMSQRPVEYVLEHLGGDIYDTSKLADKPVIALFVRCAVSASRPIHLDLGDRGSSFFNVSDASHCCAEAASCAIDWLAAFRVLPRRPQDQAWFSLLLHKAWTLSRLLPLAWHAYTADPPDMSVVGLYTGARKRFVEWVRRGMGTRDPRFAEALRAYDSFLLQRPPSS</sequence>
<proteinExistence type="predicted"/>
<protein>
    <recommendedName>
        <fullName evidence="4">MYND-type domain-containing protein</fullName>
    </recommendedName>
</protein>
<dbReference type="Pfam" id="PF01753">
    <property type="entry name" value="zf-MYND"/>
    <property type="match status" value="1"/>
</dbReference>
<evidence type="ECO:0000313" key="5">
    <source>
        <dbReference type="EMBL" id="TNY20008.1"/>
    </source>
</evidence>
<name>A0A5C5FT06_9BASI</name>
<keyword evidence="2" id="KW-0863">Zinc-finger</keyword>
<gene>
    <name evidence="5" type="ORF">DMC30DRAFT_352987</name>
</gene>
<keyword evidence="1" id="KW-0479">Metal-binding</keyword>
<keyword evidence="6" id="KW-1185">Reference proteome</keyword>
<organism evidence="5 6">
    <name type="scientific">Rhodotorula diobovata</name>
    <dbReference type="NCBI Taxonomy" id="5288"/>
    <lineage>
        <taxon>Eukaryota</taxon>
        <taxon>Fungi</taxon>
        <taxon>Dikarya</taxon>
        <taxon>Basidiomycota</taxon>
        <taxon>Pucciniomycotina</taxon>
        <taxon>Microbotryomycetes</taxon>
        <taxon>Sporidiobolales</taxon>
        <taxon>Sporidiobolaceae</taxon>
        <taxon>Rhodotorula</taxon>
    </lineage>
</organism>
<reference evidence="5 6" key="1">
    <citation type="submission" date="2019-03" db="EMBL/GenBank/DDBJ databases">
        <title>Rhodosporidium diobovatum UCD-FST 08-225 genome sequencing, assembly, and annotation.</title>
        <authorList>
            <person name="Fakankun I.U."/>
            <person name="Fristensky B."/>
            <person name="Levin D.B."/>
        </authorList>
    </citation>
    <scope>NUCLEOTIDE SEQUENCE [LARGE SCALE GENOMIC DNA]</scope>
    <source>
        <strain evidence="5 6">UCD-FST 08-225</strain>
    </source>
</reference>
<comment type="caution">
    <text evidence="5">The sequence shown here is derived from an EMBL/GenBank/DDBJ whole genome shotgun (WGS) entry which is preliminary data.</text>
</comment>
<accession>A0A5C5FT06</accession>